<keyword evidence="2" id="KW-1185">Reference proteome</keyword>
<evidence type="ECO:0000313" key="2">
    <source>
        <dbReference type="Proteomes" id="UP000610746"/>
    </source>
</evidence>
<accession>A0A8J8G9W4</accession>
<sequence>MERHQKQHILNECHSNTIEIDDLDGMVIKNYITIEEFQQYNLEISKVNELKKRKASRENVHEEPNPDLIPDIIVFDPDKPVIFGGPKSQDIPNPTNNPNVRISIEKPLSLKESALKDIVSGQITMQRISSSLNQNVFTFDDLINLEISKKVLNSIRYYTSEHRVTLIKNIEDLPPMQEGRTDLYFVGVPKAGKSTMLGGMLNKMHRDGFLMPDTYNSAGTKYQNDLISDIDRGVLPTRTALGSYNYLAVSLKDKEGYNHPFNLVEVPGENYQRISDDGFGNENKNNTTGTEKRDFIRPFINYIKNKNKKILIFVIDVHAHENRHEADMHDALNQSLAYTNILNMFKDNGILENTDAIYLALNKFDIIRETHKVGTESDVETAQKYLEDEFKSLINNCKEARDRTKNKIKIKILPYSIGDVIYSEILERFEPSYSEILADNLMADSFVVKGGKFWKKLF</sequence>
<comment type="caution">
    <text evidence="1">The sequence shown here is derived from an EMBL/GenBank/DDBJ whole genome shotgun (WGS) entry which is preliminary data.</text>
</comment>
<dbReference type="RefSeq" id="WP_173780128.1">
    <property type="nucleotide sequence ID" value="NZ_JABSNO010000023.1"/>
</dbReference>
<organism evidence="1 2">
    <name type="scientific">Frigoriflavimonas asaccharolytica</name>
    <dbReference type="NCBI Taxonomy" id="2735899"/>
    <lineage>
        <taxon>Bacteria</taxon>
        <taxon>Pseudomonadati</taxon>
        <taxon>Bacteroidota</taxon>
        <taxon>Flavobacteriia</taxon>
        <taxon>Flavobacteriales</taxon>
        <taxon>Weeksellaceae</taxon>
        <taxon>Frigoriflavimonas</taxon>
    </lineage>
</organism>
<dbReference type="AlphaFoldDB" id="A0A8J8G9W4"/>
<dbReference type="SUPFAM" id="SSF52540">
    <property type="entry name" value="P-loop containing nucleoside triphosphate hydrolases"/>
    <property type="match status" value="1"/>
</dbReference>
<dbReference type="EMBL" id="JABSNO010000023">
    <property type="protein sequence ID" value="NRS93576.1"/>
    <property type="molecule type" value="Genomic_DNA"/>
</dbReference>
<dbReference type="Proteomes" id="UP000610746">
    <property type="component" value="Unassembled WGS sequence"/>
</dbReference>
<protein>
    <submittedName>
        <fullName evidence="1">Uncharacterized protein</fullName>
    </submittedName>
</protein>
<name>A0A8J8G9W4_9FLAO</name>
<proteinExistence type="predicted"/>
<dbReference type="InterPro" id="IPR027417">
    <property type="entry name" value="P-loop_NTPase"/>
</dbReference>
<gene>
    <name evidence="1" type="ORF">HNQ03_002667</name>
</gene>
<evidence type="ECO:0000313" key="1">
    <source>
        <dbReference type="EMBL" id="NRS93576.1"/>
    </source>
</evidence>
<dbReference type="Gene3D" id="3.40.50.300">
    <property type="entry name" value="P-loop containing nucleotide triphosphate hydrolases"/>
    <property type="match status" value="1"/>
</dbReference>
<reference evidence="1" key="1">
    <citation type="submission" date="2020-05" db="EMBL/GenBank/DDBJ databases">
        <title>Genomic Encyclopedia of Type Strains, Phase IV (KMG-V): Genome sequencing to study the core and pangenomes of soil and plant-associated prokaryotes.</title>
        <authorList>
            <person name="Whitman W."/>
        </authorList>
    </citation>
    <scope>NUCLEOTIDE SEQUENCE</scope>
    <source>
        <strain evidence="1">16F</strain>
    </source>
</reference>